<dbReference type="KEGG" id="pgu:PGUG_02847"/>
<name>A5DHU6_PICGU</name>
<dbReference type="HOGENOM" id="CLU_1161513_0_0_1"/>
<dbReference type="InParanoid" id="A5DHU6"/>
<evidence type="ECO:0008006" key="4">
    <source>
        <dbReference type="Google" id="ProtNLM"/>
    </source>
</evidence>
<protein>
    <recommendedName>
        <fullName evidence="4">EGF-like domain-containing protein</fullName>
    </recommendedName>
</protein>
<dbReference type="OrthoDB" id="5585776at2759"/>
<dbReference type="GeneID" id="5127357"/>
<keyword evidence="1" id="KW-0732">Signal</keyword>
<gene>
    <name evidence="2" type="ORF">PGUG_02847</name>
</gene>
<dbReference type="RefSeq" id="XP_001485118.1">
    <property type="nucleotide sequence ID" value="XM_001485068.1"/>
</dbReference>
<reference evidence="2 3" key="1">
    <citation type="journal article" date="2009" name="Nature">
        <title>Evolution of pathogenicity and sexual reproduction in eight Candida genomes.</title>
        <authorList>
            <person name="Butler G."/>
            <person name="Rasmussen M.D."/>
            <person name="Lin M.F."/>
            <person name="Santos M.A."/>
            <person name="Sakthikumar S."/>
            <person name="Munro C.A."/>
            <person name="Rheinbay E."/>
            <person name="Grabherr M."/>
            <person name="Forche A."/>
            <person name="Reedy J.L."/>
            <person name="Agrafioti I."/>
            <person name="Arnaud M.B."/>
            <person name="Bates S."/>
            <person name="Brown A.J."/>
            <person name="Brunke S."/>
            <person name="Costanzo M.C."/>
            <person name="Fitzpatrick D.A."/>
            <person name="de Groot P.W."/>
            <person name="Harris D."/>
            <person name="Hoyer L.L."/>
            <person name="Hube B."/>
            <person name="Klis F.M."/>
            <person name="Kodira C."/>
            <person name="Lennard N."/>
            <person name="Logue M.E."/>
            <person name="Martin R."/>
            <person name="Neiman A.M."/>
            <person name="Nikolaou E."/>
            <person name="Quail M.A."/>
            <person name="Quinn J."/>
            <person name="Santos M.C."/>
            <person name="Schmitzberger F.F."/>
            <person name="Sherlock G."/>
            <person name="Shah P."/>
            <person name="Silverstein K.A."/>
            <person name="Skrzypek M.S."/>
            <person name="Soll D."/>
            <person name="Staggs R."/>
            <person name="Stansfield I."/>
            <person name="Stumpf M.P."/>
            <person name="Sudbery P.E."/>
            <person name="Srikantha T."/>
            <person name="Zeng Q."/>
            <person name="Berman J."/>
            <person name="Berriman M."/>
            <person name="Heitman J."/>
            <person name="Gow N.A."/>
            <person name="Lorenz M.C."/>
            <person name="Birren B.W."/>
            <person name="Kellis M."/>
            <person name="Cuomo C.A."/>
        </authorList>
    </citation>
    <scope>NUCLEOTIDE SEQUENCE [LARGE SCALE GENOMIC DNA]</scope>
    <source>
        <strain evidence="3">ATCC 6260 / CBS 566 / DSM 6381 / JCM 1539 / NBRC 10279 / NRRL Y-324</strain>
    </source>
</reference>
<evidence type="ECO:0000313" key="2">
    <source>
        <dbReference type="EMBL" id="EDK38749.1"/>
    </source>
</evidence>
<proteinExistence type="predicted"/>
<dbReference type="EMBL" id="CH408157">
    <property type="protein sequence ID" value="EDK38749.1"/>
    <property type="molecule type" value="Genomic_DNA"/>
</dbReference>
<accession>A5DHU6</accession>
<feature type="signal peptide" evidence="1">
    <location>
        <begin position="1"/>
        <end position="20"/>
    </location>
</feature>
<dbReference type="VEuPathDB" id="FungiDB:PGUG_02847"/>
<keyword evidence="3" id="KW-1185">Reference proteome</keyword>
<dbReference type="Proteomes" id="UP000001997">
    <property type="component" value="Unassembled WGS sequence"/>
</dbReference>
<dbReference type="AlphaFoldDB" id="A5DHU6"/>
<dbReference type="PROSITE" id="PS51257">
    <property type="entry name" value="PROKAR_LIPOPROTEIN"/>
    <property type="match status" value="1"/>
</dbReference>
<sequence length="239" mass="27486">MLRNLVKITILLNLVIMTSCAELSTEQLKAYLYLTGKISYSTVDNQTTHYIQHYGLNHVNESLGTFNPISDEIETRFPDSQILEKLKELGLTPNATCDYIGMFSAFRESDNPKYQNRTLDLDKARELSLDREFMGNKAYLDRINEDKRNGIRYVTGDDEDPSYGPVNMGAIKNESQLLSKKSYDCCDVFDCDDDTQCRYMSTSSRKCSCHTDRLGDDCNWDSYILQPHIGVIQIWHCKH</sequence>
<evidence type="ECO:0000313" key="3">
    <source>
        <dbReference type="Proteomes" id="UP000001997"/>
    </source>
</evidence>
<organism evidence="2 3">
    <name type="scientific">Meyerozyma guilliermondii (strain ATCC 6260 / CBS 566 / DSM 6381 / JCM 1539 / NBRC 10279 / NRRL Y-324)</name>
    <name type="common">Yeast</name>
    <name type="synonym">Candida guilliermondii</name>
    <dbReference type="NCBI Taxonomy" id="294746"/>
    <lineage>
        <taxon>Eukaryota</taxon>
        <taxon>Fungi</taxon>
        <taxon>Dikarya</taxon>
        <taxon>Ascomycota</taxon>
        <taxon>Saccharomycotina</taxon>
        <taxon>Pichiomycetes</taxon>
        <taxon>Debaryomycetaceae</taxon>
        <taxon>Meyerozyma</taxon>
    </lineage>
</organism>
<feature type="chain" id="PRO_5002679525" description="EGF-like domain-containing protein" evidence="1">
    <location>
        <begin position="21"/>
        <end position="239"/>
    </location>
</feature>
<evidence type="ECO:0000256" key="1">
    <source>
        <dbReference type="SAM" id="SignalP"/>
    </source>
</evidence>